<protein>
    <submittedName>
        <fullName evidence="3">Metallophosphoesterase</fullName>
    </submittedName>
</protein>
<sequence length="475" mass="50527">MPFTVPRLAAAPAILAIPVAALLLSACATVPPAGVEAPFTSFVVLGEDGAAVARVLTEAPACPAIVRDGVASPMTLRAAPATIAQRPTASPPELSKPSVFDVRVCEAALPAGLASASVLGRSLPLPQAEPRRIVVLGDTGCRLLKKEDSFQACNDAAQYPFATVAAAAAAWRPDLVIHVGDFHYRENPCPAGDQGCAGSPWGYGWDAWRADLFQPGAALLGAAPWVVARGNHESCTRGGQGWWRFLDPRPLLAGRDCDAPSNDDQGDYSDPYAVPLGDDSQLLVFDTASTTWRGFKPGEPGLAHYQDTYRKLEPLARRARHTIAVEHHPLLGIGADLKDAGKPRLLLGDAGLIQSFGAINPRLFPDNVELVLSGHVHLWQQVSFSSGHPSQFISGFSGTAEDIVPIPDPLPPGVSPAPGAVVEQLSAWIDGFGFMTMERRGPDSWEVQVHDLHGAVRNTCQVRGRRSVCQHTRVH</sequence>
<keyword evidence="4" id="KW-1185">Reference proteome</keyword>
<reference evidence="3 4" key="1">
    <citation type="submission" date="2020-07" db="EMBL/GenBank/DDBJ databases">
        <title>Novel species isolated from subtropical streams in China.</title>
        <authorList>
            <person name="Lu H."/>
        </authorList>
    </citation>
    <scope>NUCLEOTIDE SEQUENCE [LARGE SCALE GENOMIC DNA]</scope>
    <source>
        <strain evidence="3 4">LX47W</strain>
    </source>
</reference>
<name>A0A7W2FER6_9BURK</name>
<dbReference type="Pfam" id="PF00149">
    <property type="entry name" value="Metallophos"/>
    <property type="match status" value="1"/>
</dbReference>
<evidence type="ECO:0000259" key="2">
    <source>
        <dbReference type="Pfam" id="PF00149"/>
    </source>
</evidence>
<dbReference type="Gene3D" id="3.60.21.10">
    <property type="match status" value="1"/>
</dbReference>
<dbReference type="EMBL" id="JACEZU010000015">
    <property type="protein sequence ID" value="MBA5690282.1"/>
    <property type="molecule type" value="Genomic_DNA"/>
</dbReference>
<proteinExistence type="predicted"/>
<gene>
    <name evidence="3" type="ORF">H3H39_24850</name>
</gene>
<organism evidence="3 4">
    <name type="scientific">Rugamonas apoptosis</name>
    <dbReference type="NCBI Taxonomy" id="2758570"/>
    <lineage>
        <taxon>Bacteria</taxon>
        <taxon>Pseudomonadati</taxon>
        <taxon>Pseudomonadota</taxon>
        <taxon>Betaproteobacteria</taxon>
        <taxon>Burkholderiales</taxon>
        <taxon>Oxalobacteraceae</taxon>
        <taxon>Telluria group</taxon>
        <taxon>Rugamonas</taxon>
    </lineage>
</organism>
<dbReference type="InterPro" id="IPR004843">
    <property type="entry name" value="Calcineurin-like_PHP"/>
</dbReference>
<dbReference type="Proteomes" id="UP000573499">
    <property type="component" value="Unassembled WGS sequence"/>
</dbReference>
<feature type="chain" id="PRO_5031313479" evidence="1">
    <location>
        <begin position="29"/>
        <end position="475"/>
    </location>
</feature>
<feature type="domain" description="Calcineurin-like phosphoesterase" evidence="2">
    <location>
        <begin position="132"/>
        <end position="377"/>
    </location>
</feature>
<accession>A0A7W2FER6</accession>
<dbReference type="SUPFAM" id="SSF56300">
    <property type="entry name" value="Metallo-dependent phosphatases"/>
    <property type="match status" value="1"/>
</dbReference>
<feature type="signal peptide" evidence="1">
    <location>
        <begin position="1"/>
        <end position="28"/>
    </location>
</feature>
<dbReference type="GO" id="GO:0016787">
    <property type="term" value="F:hydrolase activity"/>
    <property type="evidence" value="ECO:0007669"/>
    <property type="project" value="InterPro"/>
</dbReference>
<evidence type="ECO:0000313" key="3">
    <source>
        <dbReference type="EMBL" id="MBA5690282.1"/>
    </source>
</evidence>
<dbReference type="AlphaFoldDB" id="A0A7W2FER6"/>
<evidence type="ECO:0000313" key="4">
    <source>
        <dbReference type="Proteomes" id="UP000573499"/>
    </source>
</evidence>
<dbReference type="RefSeq" id="WP_182157079.1">
    <property type="nucleotide sequence ID" value="NZ_JACEZU010000015.1"/>
</dbReference>
<keyword evidence="1" id="KW-0732">Signal</keyword>
<dbReference type="PROSITE" id="PS51257">
    <property type="entry name" value="PROKAR_LIPOPROTEIN"/>
    <property type="match status" value="1"/>
</dbReference>
<comment type="caution">
    <text evidence="3">The sequence shown here is derived from an EMBL/GenBank/DDBJ whole genome shotgun (WGS) entry which is preliminary data.</text>
</comment>
<evidence type="ECO:0000256" key="1">
    <source>
        <dbReference type="SAM" id="SignalP"/>
    </source>
</evidence>
<dbReference type="InterPro" id="IPR029052">
    <property type="entry name" value="Metallo-depent_PP-like"/>
</dbReference>